<keyword evidence="4" id="KW-1185">Reference proteome</keyword>
<dbReference type="Gene3D" id="3.30.420.40">
    <property type="match status" value="2"/>
</dbReference>
<dbReference type="Gene3D" id="3.90.640.10">
    <property type="entry name" value="Actin, Chain A, domain 4"/>
    <property type="match status" value="1"/>
</dbReference>
<keyword evidence="1" id="KW-0547">Nucleotide-binding</keyword>
<proteinExistence type="predicted"/>
<comment type="caution">
    <text evidence="3">The sequence shown here is derived from an EMBL/GenBank/DDBJ whole genome shotgun (WGS) entry which is preliminary data.</text>
</comment>
<dbReference type="InterPro" id="IPR013126">
    <property type="entry name" value="Hsp_70_fam"/>
</dbReference>
<organism evidence="3 4">
    <name type="scientific">Sarocladium strictum</name>
    <name type="common">Black bundle disease fungus</name>
    <name type="synonym">Acremonium strictum</name>
    <dbReference type="NCBI Taxonomy" id="5046"/>
    <lineage>
        <taxon>Eukaryota</taxon>
        <taxon>Fungi</taxon>
        <taxon>Dikarya</taxon>
        <taxon>Ascomycota</taxon>
        <taxon>Pezizomycotina</taxon>
        <taxon>Sordariomycetes</taxon>
        <taxon>Hypocreomycetidae</taxon>
        <taxon>Hypocreales</taxon>
        <taxon>Sarocladiaceae</taxon>
        <taxon>Sarocladium</taxon>
    </lineage>
</organism>
<gene>
    <name evidence="3" type="ORF">NLU13_3364</name>
</gene>
<dbReference type="InterPro" id="IPR043129">
    <property type="entry name" value="ATPase_NBD"/>
</dbReference>
<dbReference type="EMBL" id="JAPDFR010000002">
    <property type="protein sequence ID" value="KAK0389791.1"/>
    <property type="molecule type" value="Genomic_DNA"/>
</dbReference>
<dbReference type="Pfam" id="PF00012">
    <property type="entry name" value="HSP70"/>
    <property type="match status" value="1"/>
</dbReference>
<sequence>MDFESLQISERKIIVGIDFGTTYSGVAWAETQRHDRRATITSWPISRTTKEGESSEKVPTKLRYVDGETQWGFSIPPTAPQEEIVEWFKLDLDPQLQSMGTSAFSDHSRGSRSALQLVTDFIRLLGKHLIYTLKEKLGESIIRITPFEYVVTVPAIWSDLAKDKTKQAFESALSLTEKGALVHLVSEPEAAAIYALHGLDPHGLKEKDTMVVVDAGGGTVDLISYTITSLEPVLEVQEAAPGSGALCGSTFLNMRFTKFLESKLGKEPGFDDEVMAEALEVFEKKVKRQFAFTAAPDDTYTIPVGGLPNNKALGVSRGRFALRASDLTAIFEPVIVEVIRLVQEQISTSGVPIRAVLLVGGFGASSYLKERLRDAVDKDIQILQPPNAWQAVVQGAVMKGLANCAPEKWTTLKIKNRKARKHYGMEWRTAFDDEKHKHMTSTKHWCGMAGCWKVYSMEWFIKKGDPVSENKPYYTDFVWTGLVSQGRIRKIKMCIYADQTDREAPIGRDANVKLLARLEADVSHIPEHALARRKGTDGEYYYDLSCKIEAVYLSASTTYTLLYNNQRYNTVTCEYV</sequence>
<evidence type="ECO:0000256" key="1">
    <source>
        <dbReference type="ARBA" id="ARBA00022741"/>
    </source>
</evidence>
<reference evidence="3" key="1">
    <citation type="submission" date="2022-10" db="EMBL/GenBank/DDBJ databases">
        <title>Determination and structural analysis of whole genome sequence of Sarocladium strictum F4-1.</title>
        <authorList>
            <person name="Hu L."/>
            <person name="Jiang Y."/>
        </authorList>
    </citation>
    <scope>NUCLEOTIDE SEQUENCE</scope>
    <source>
        <strain evidence="3">F4-1</strain>
    </source>
</reference>
<evidence type="ECO:0000313" key="3">
    <source>
        <dbReference type="EMBL" id="KAK0389791.1"/>
    </source>
</evidence>
<dbReference type="AlphaFoldDB" id="A0AA39L9P0"/>
<keyword evidence="2" id="KW-0067">ATP-binding</keyword>
<dbReference type="GO" id="GO:0005524">
    <property type="term" value="F:ATP binding"/>
    <property type="evidence" value="ECO:0007669"/>
    <property type="project" value="UniProtKB-KW"/>
</dbReference>
<dbReference type="Proteomes" id="UP001175261">
    <property type="component" value="Unassembled WGS sequence"/>
</dbReference>
<evidence type="ECO:0000313" key="4">
    <source>
        <dbReference type="Proteomes" id="UP001175261"/>
    </source>
</evidence>
<dbReference type="PANTHER" id="PTHR14187">
    <property type="entry name" value="ALPHA KINASE/ELONGATION FACTOR 2 KINASE"/>
    <property type="match status" value="1"/>
</dbReference>
<protein>
    <submittedName>
        <fullName evidence="3">Uncharacterized protein</fullName>
    </submittedName>
</protein>
<name>A0AA39L9P0_SARSR</name>
<dbReference type="GO" id="GO:0140662">
    <property type="term" value="F:ATP-dependent protein folding chaperone"/>
    <property type="evidence" value="ECO:0007669"/>
    <property type="project" value="InterPro"/>
</dbReference>
<dbReference type="SUPFAM" id="SSF53067">
    <property type="entry name" value="Actin-like ATPase domain"/>
    <property type="match status" value="2"/>
</dbReference>
<dbReference type="CDD" id="cd10170">
    <property type="entry name" value="ASKHA_NBD_HSP70"/>
    <property type="match status" value="1"/>
</dbReference>
<evidence type="ECO:0000256" key="2">
    <source>
        <dbReference type="ARBA" id="ARBA00022840"/>
    </source>
</evidence>
<dbReference type="PRINTS" id="PR00301">
    <property type="entry name" value="HEATSHOCK70"/>
</dbReference>
<dbReference type="PANTHER" id="PTHR14187:SF82">
    <property type="entry name" value="FAMILY CHAPERONE, PUTATIVE (AFU_ORTHOLOGUE AFUA_7G08575)-RELATED"/>
    <property type="match status" value="1"/>
</dbReference>
<accession>A0AA39L9P0</accession>